<feature type="domain" description="Kinetochore protein Nuf2 N-terminal" evidence="17">
    <location>
        <begin position="27"/>
        <end position="167"/>
    </location>
</feature>
<feature type="region of interest" description="Disordered" evidence="16">
    <location>
        <begin position="1"/>
        <end position="28"/>
    </location>
</feature>
<evidence type="ECO:0000313" key="19">
    <source>
        <dbReference type="EMBL" id="TGO65794.1"/>
    </source>
</evidence>
<evidence type="ECO:0000256" key="12">
    <source>
        <dbReference type="ARBA" id="ARBA00023306"/>
    </source>
</evidence>
<dbReference type="Pfam" id="PF03800">
    <property type="entry name" value="Nuf2"/>
    <property type="match status" value="1"/>
</dbReference>
<dbReference type="FunFam" id="1.10.418.60:FF:000003">
    <property type="entry name" value="Probable kinetochore protein nuf2"/>
    <property type="match status" value="1"/>
</dbReference>
<name>A0A4Z1IYE5_9HELO</name>
<keyword evidence="10 15" id="KW-0175">Coiled coil</keyword>
<dbReference type="Proteomes" id="UP000297527">
    <property type="component" value="Unassembled WGS sequence"/>
</dbReference>
<dbReference type="AlphaFoldDB" id="A0A4Z1IYE5"/>
<feature type="coiled-coil region" evidence="15">
    <location>
        <begin position="320"/>
        <end position="431"/>
    </location>
</feature>
<dbReference type="GO" id="GO:0005634">
    <property type="term" value="C:nucleus"/>
    <property type="evidence" value="ECO:0007669"/>
    <property type="project" value="UniProtKB-SubCell"/>
</dbReference>
<keyword evidence="11" id="KW-0539">Nucleus</keyword>
<comment type="function">
    <text evidence="1">Acts as a component of the essential kinetochore-associated NDC80 complex, which is required for chromosome segregation and spindle checkpoint activity.</text>
</comment>
<evidence type="ECO:0000256" key="3">
    <source>
        <dbReference type="ARBA" id="ARBA00004629"/>
    </source>
</evidence>
<evidence type="ECO:0000259" key="18">
    <source>
        <dbReference type="Pfam" id="PF18595"/>
    </source>
</evidence>
<dbReference type="InterPro" id="IPR005549">
    <property type="entry name" value="Kinetochore_Nuf2_N"/>
</dbReference>
<dbReference type="GO" id="GO:0051315">
    <property type="term" value="P:attachment of mitotic spindle microtubules to kinetochore"/>
    <property type="evidence" value="ECO:0007669"/>
    <property type="project" value="TreeGrafter"/>
</dbReference>
<dbReference type="GO" id="GO:0051383">
    <property type="term" value="P:kinetochore organization"/>
    <property type="evidence" value="ECO:0007669"/>
    <property type="project" value="TreeGrafter"/>
</dbReference>
<keyword evidence="13" id="KW-0137">Centromere</keyword>
<sequence length="479" mass="55701">MSYNPRMSLAPSSQQQNRGKKKEEESDSFMRLPDKEIAGCISDIGVPFTAADLLKPNPLQIQMIFEWFAELLMNTTRDTVDPAMRAASEDVCEDYPDIVPAETRNLMGFYVSLRKLLFECGITDFSFQDLYKPTHDRLVKIFSYIINFVRFRESQTQVIDEHFNKAETTKVRIETLYMENQEMESRLDELKRNRRAMEVHISEKVKRNEELKKRLLELRQSQDKMARRFEGLTKKKKEMTAILEEKTAATIELRQESSKLQPYVSQSPAALQASLTDLSNALNTDKSQIDAFDRRARALQTSTDTFTVVSADVVSCTKLLEEISVELAKEEDENVKVARQRDALGERGNNVREVERTEALLQRQLSKHLERTEKLRDGSKAKAMSAKERMEELRAVHRKLTEERNEKGREMERRKVRIEQTEKKVRTLELLLVACKFTDTTQMADLKENIENEIHSAHDEFLKMDSHIKLYITEMEQSI</sequence>
<feature type="domain" description="Nuf2 DHR10-like" evidence="18">
    <location>
        <begin position="279"/>
        <end position="395"/>
    </location>
</feature>
<dbReference type="GO" id="GO:0044877">
    <property type="term" value="F:protein-containing complex binding"/>
    <property type="evidence" value="ECO:0007669"/>
    <property type="project" value="TreeGrafter"/>
</dbReference>
<proteinExistence type="inferred from homology"/>
<reference evidence="19 20" key="1">
    <citation type="submission" date="2017-12" db="EMBL/GenBank/DDBJ databases">
        <title>Comparative genomics of Botrytis spp.</title>
        <authorList>
            <person name="Valero-Jimenez C.A."/>
            <person name="Tapia P."/>
            <person name="Veloso J."/>
            <person name="Silva-Moreno E."/>
            <person name="Staats M."/>
            <person name="Valdes J.H."/>
            <person name="Van Kan J.A.L."/>
        </authorList>
    </citation>
    <scope>NUCLEOTIDE SEQUENCE [LARGE SCALE GENOMIC DNA]</scope>
    <source>
        <strain evidence="19 20">MUCL11595</strain>
    </source>
</reference>
<evidence type="ECO:0000256" key="15">
    <source>
        <dbReference type="SAM" id="Coils"/>
    </source>
</evidence>
<evidence type="ECO:0000256" key="6">
    <source>
        <dbReference type="ARBA" id="ARBA00022454"/>
    </source>
</evidence>
<evidence type="ECO:0000256" key="2">
    <source>
        <dbReference type="ARBA" id="ARBA00004123"/>
    </source>
</evidence>
<evidence type="ECO:0000256" key="14">
    <source>
        <dbReference type="ARBA" id="ARBA00072418"/>
    </source>
</evidence>
<evidence type="ECO:0000313" key="20">
    <source>
        <dbReference type="Proteomes" id="UP000297527"/>
    </source>
</evidence>
<dbReference type="InterPro" id="IPR038275">
    <property type="entry name" value="Nuf2_N_sf"/>
</dbReference>
<comment type="caution">
    <text evidence="19">The sequence shown here is derived from an EMBL/GenBank/DDBJ whole genome shotgun (WGS) entry which is preliminary data.</text>
</comment>
<keyword evidence="6" id="KW-0158">Chromosome</keyword>
<keyword evidence="8" id="KW-0498">Mitosis</keyword>
<evidence type="ECO:0000256" key="13">
    <source>
        <dbReference type="ARBA" id="ARBA00023328"/>
    </source>
</evidence>
<evidence type="ECO:0000256" key="5">
    <source>
        <dbReference type="ARBA" id="ARBA00017594"/>
    </source>
</evidence>
<comment type="similarity">
    <text evidence="4">Belongs to the NUF2 family.</text>
</comment>
<comment type="subcellular location">
    <subcellularLocation>
        <location evidence="3">Chromosome</location>
        <location evidence="3">Centromere</location>
        <location evidence="3">Kinetochore</location>
    </subcellularLocation>
    <subcellularLocation>
        <location evidence="2">Nucleus</location>
    </subcellularLocation>
</comment>
<dbReference type="PANTHER" id="PTHR21650">
    <property type="entry name" value="MEMBRALIN/KINETOCHORE PROTEIN NUF2"/>
    <property type="match status" value="1"/>
</dbReference>
<gene>
    <name evidence="19" type="ORF">BCON_0001g01110</name>
</gene>
<dbReference type="GO" id="GO:0031262">
    <property type="term" value="C:Ndc80 complex"/>
    <property type="evidence" value="ECO:0007669"/>
    <property type="project" value="InterPro"/>
</dbReference>
<dbReference type="EMBL" id="PQXN01000001">
    <property type="protein sequence ID" value="TGO65794.1"/>
    <property type="molecule type" value="Genomic_DNA"/>
</dbReference>
<dbReference type="Gene3D" id="1.10.418.60">
    <property type="entry name" value="Ncd80 complex, Nuf2 subunit"/>
    <property type="match status" value="1"/>
</dbReference>
<keyword evidence="9" id="KW-0995">Kinetochore</keyword>
<dbReference type="PANTHER" id="PTHR21650:SF2">
    <property type="entry name" value="KINETOCHORE PROTEIN NUF2"/>
    <property type="match status" value="1"/>
</dbReference>
<dbReference type="InterPro" id="IPR041112">
    <property type="entry name" value="Nuf2_DHR10-like"/>
</dbReference>
<keyword evidence="12" id="KW-0131">Cell cycle</keyword>
<evidence type="ECO:0000256" key="10">
    <source>
        <dbReference type="ARBA" id="ARBA00023054"/>
    </source>
</evidence>
<evidence type="ECO:0000256" key="9">
    <source>
        <dbReference type="ARBA" id="ARBA00022838"/>
    </source>
</evidence>
<evidence type="ECO:0000256" key="11">
    <source>
        <dbReference type="ARBA" id="ARBA00023242"/>
    </source>
</evidence>
<organism evidence="19 20">
    <name type="scientific">Botryotinia convoluta</name>
    <dbReference type="NCBI Taxonomy" id="54673"/>
    <lineage>
        <taxon>Eukaryota</taxon>
        <taxon>Fungi</taxon>
        <taxon>Dikarya</taxon>
        <taxon>Ascomycota</taxon>
        <taxon>Pezizomycotina</taxon>
        <taxon>Leotiomycetes</taxon>
        <taxon>Helotiales</taxon>
        <taxon>Sclerotiniaceae</taxon>
        <taxon>Botryotinia</taxon>
    </lineage>
</organism>
<evidence type="ECO:0000256" key="7">
    <source>
        <dbReference type="ARBA" id="ARBA00022618"/>
    </source>
</evidence>
<evidence type="ECO:0000256" key="8">
    <source>
        <dbReference type="ARBA" id="ARBA00022776"/>
    </source>
</evidence>
<evidence type="ECO:0000256" key="1">
    <source>
        <dbReference type="ARBA" id="ARBA00002772"/>
    </source>
</evidence>
<dbReference type="OrthoDB" id="8194677at2759"/>
<evidence type="ECO:0000256" key="16">
    <source>
        <dbReference type="SAM" id="MobiDB-lite"/>
    </source>
</evidence>
<accession>A0A4Z1IYE5</accession>
<keyword evidence="7" id="KW-0132">Cell division</keyword>
<keyword evidence="20" id="KW-1185">Reference proteome</keyword>
<feature type="coiled-coil region" evidence="15">
    <location>
        <begin position="173"/>
        <end position="228"/>
    </location>
</feature>
<protein>
    <recommendedName>
        <fullName evidence="5">Probable kinetochore protein NUF2</fullName>
    </recommendedName>
    <alternativeName>
        <fullName evidence="14">Probable kinetochore protein nuf2</fullName>
    </alternativeName>
</protein>
<evidence type="ECO:0000256" key="4">
    <source>
        <dbReference type="ARBA" id="ARBA00005498"/>
    </source>
</evidence>
<feature type="compositionally biased region" description="Polar residues" evidence="16">
    <location>
        <begin position="1"/>
        <end position="17"/>
    </location>
</feature>
<dbReference type="GO" id="GO:0045132">
    <property type="term" value="P:meiotic chromosome segregation"/>
    <property type="evidence" value="ECO:0007669"/>
    <property type="project" value="TreeGrafter"/>
</dbReference>
<evidence type="ECO:0000259" key="17">
    <source>
        <dbReference type="Pfam" id="PF03800"/>
    </source>
</evidence>
<dbReference type="GO" id="GO:0007052">
    <property type="term" value="P:mitotic spindle organization"/>
    <property type="evidence" value="ECO:0007669"/>
    <property type="project" value="TreeGrafter"/>
</dbReference>
<dbReference type="GO" id="GO:0051301">
    <property type="term" value="P:cell division"/>
    <property type="evidence" value="ECO:0007669"/>
    <property type="project" value="UniProtKB-KW"/>
</dbReference>
<dbReference type="Pfam" id="PF18595">
    <property type="entry name" value="Nuf2_DHR10-like"/>
    <property type="match status" value="1"/>
</dbReference>